<protein>
    <recommendedName>
        <fullName evidence="5">Integral membrane protein TmpA</fullName>
    </recommendedName>
</protein>
<evidence type="ECO:0000256" key="1">
    <source>
        <dbReference type="SAM" id="MobiDB-lite"/>
    </source>
</evidence>
<dbReference type="InterPro" id="IPR052979">
    <property type="entry name" value="Adenylate-forming_domain"/>
</dbReference>
<reference evidence="3" key="1">
    <citation type="submission" date="2022-10" db="EMBL/GenBank/DDBJ databases">
        <title>Tapping the CABI collections for fungal endophytes: first genome assemblies for Collariella, Neodidymelliopsis, Ascochyta clinopodiicola, Didymella pomorum, Didymosphaeria variabile, Neocosmospora piperis and Neocucurbitaria cava.</title>
        <authorList>
            <person name="Hill R."/>
        </authorList>
    </citation>
    <scope>NUCLEOTIDE SEQUENCE</scope>
    <source>
        <strain evidence="3">IMI 355091</strain>
    </source>
</reference>
<keyword evidence="2" id="KW-1133">Transmembrane helix</keyword>
<dbReference type="Proteomes" id="UP001140510">
    <property type="component" value="Unassembled WGS sequence"/>
</dbReference>
<feature type="transmembrane region" description="Helical" evidence="2">
    <location>
        <begin position="280"/>
        <end position="299"/>
    </location>
</feature>
<organism evidence="3 4">
    <name type="scientific">Didymella pomorum</name>
    <dbReference type="NCBI Taxonomy" id="749634"/>
    <lineage>
        <taxon>Eukaryota</taxon>
        <taxon>Fungi</taxon>
        <taxon>Dikarya</taxon>
        <taxon>Ascomycota</taxon>
        <taxon>Pezizomycotina</taxon>
        <taxon>Dothideomycetes</taxon>
        <taxon>Pleosporomycetidae</taxon>
        <taxon>Pleosporales</taxon>
        <taxon>Pleosporineae</taxon>
        <taxon>Didymellaceae</taxon>
        <taxon>Didymella</taxon>
    </lineage>
</organism>
<feature type="transmembrane region" description="Helical" evidence="2">
    <location>
        <begin position="121"/>
        <end position="146"/>
    </location>
</feature>
<feature type="compositionally biased region" description="Low complexity" evidence="1">
    <location>
        <begin position="35"/>
        <end position="44"/>
    </location>
</feature>
<keyword evidence="2" id="KW-0472">Membrane</keyword>
<keyword evidence="4" id="KW-1185">Reference proteome</keyword>
<feature type="transmembrane region" description="Helical" evidence="2">
    <location>
        <begin position="246"/>
        <end position="268"/>
    </location>
</feature>
<dbReference type="AlphaFoldDB" id="A0A9W8ZFP8"/>
<keyword evidence="2" id="KW-0812">Transmembrane</keyword>
<evidence type="ECO:0000313" key="3">
    <source>
        <dbReference type="EMBL" id="KAJ4405878.1"/>
    </source>
</evidence>
<name>A0A9W8ZFP8_9PLEO</name>
<gene>
    <name evidence="3" type="ORF">N0V91_004987</name>
</gene>
<accession>A0A9W8ZFP8</accession>
<proteinExistence type="predicted"/>
<feature type="region of interest" description="Disordered" evidence="1">
    <location>
        <begin position="26"/>
        <end position="56"/>
    </location>
</feature>
<evidence type="ECO:0008006" key="5">
    <source>
        <dbReference type="Google" id="ProtNLM"/>
    </source>
</evidence>
<sequence>MSNNQRQREATGSVKTTCRYEYWWKQRQRNDKRGSSPGISAPIPSDGPPTIFDPEQSRLFEPPRRITDLEKGLQHSPSASSLSSESNTSIRSATALLEKVPYTTQQLPPKRHHPIIRRLRYTLFAVYQLLFTLIFLLNLACVLILLHLCSWNTSTAFQLPNLATFASSNFLLAILFRQDWLVNILFRAAWLVPWALPLRVRRVVGRVYCYGGIHSGAAIAGTGWWVAFTGMFSWEAVNQEKYTPELLVLTLVIASLLIAIVVLSLPGVRRRYHDMWEMSHRFLGWASVALFWAQILMLTHYTSTSISSEHGHEQSFTDLIIRTPTFWNLIAITLLLAYPWMRLRRWTFVATPLSDHALQLSFPNKVHKYSCLVLSNSPWKEWHPFATFPSPLPGSSSHSGEGKEEMGNSLVVSAAGDWTRSLITTVREKSRHQRASSVRGSVSKTKGDEAGYERMKDFCTNDSTVKMQFYIKSHPRAGVLSLSCLYKRVLILTTGSGIGPSLSSLLDRPVHPSDPSKHQIARLIWSTRSPLATYGPQILDLVHEADPDALVLDTDAMGRPDLLSVGWRVYQEMAAEAVFVLSNEKVTREVVGGLERRGVPAFGPIWDS</sequence>
<dbReference type="EMBL" id="JAPEVA010000031">
    <property type="protein sequence ID" value="KAJ4405878.1"/>
    <property type="molecule type" value="Genomic_DNA"/>
</dbReference>
<evidence type="ECO:0000256" key="2">
    <source>
        <dbReference type="SAM" id="Phobius"/>
    </source>
</evidence>
<comment type="caution">
    <text evidence="3">The sequence shown here is derived from an EMBL/GenBank/DDBJ whole genome shotgun (WGS) entry which is preliminary data.</text>
</comment>
<feature type="transmembrane region" description="Helical" evidence="2">
    <location>
        <begin position="207"/>
        <end position="226"/>
    </location>
</feature>
<feature type="transmembrane region" description="Helical" evidence="2">
    <location>
        <begin position="319"/>
        <end position="338"/>
    </location>
</feature>
<dbReference type="OrthoDB" id="3142841at2759"/>
<dbReference type="PANTHER" id="PTHR33927">
    <property type="entry name" value="TRANSMEMBRANE PROTEIN"/>
    <property type="match status" value="1"/>
</dbReference>
<dbReference type="PANTHER" id="PTHR33927:SF5">
    <property type="entry name" value="ENZYME, PUTATIVE (AFU_ORTHOLOGUE AFUA_8G01222)-RELATED"/>
    <property type="match status" value="1"/>
</dbReference>
<evidence type="ECO:0000313" key="4">
    <source>
        <dbReference type="Proteomes" id="UP001140510"/>
    </source>
</evidence>